<feature type="domain" description="ABC transmembrane type-1" evidence="12">
    <location>
        <begin position="43"/>
        <end position="331"/>
    </location>
</feature>
<keyword evidence="7 10" id="KW-1133">Transmembrane helix</keyword>
<dbReference type="GO" id="GO:0005886">
    <property type="term" value="C:plasma membrane"/>
    <property type="evidence" value="ECO:0007669"/>
    <property type="project" value="UniProtKB-SubCell"/>
</dbReference>
<dbReference type="InterPro" id="IPR027417">
    <property type="entry name" value="P-loop_NTPase"/>
</dbReference>
<organism evidence="13 14">
    <name type="scientific">Salipaludibacillus neizhouensis</name>
    <dbReference type="NCBI Taxonomy" id="885475"/>
    <lineage>
        <taxon>Bacteria</taxon>
        <taxon>Bacillati</taxon>
        <taxon>Bacillota</taxon>
        <taxon>Bacilli</taxon>
        <taxon>Bacillales</taxon>
        <taxon>Bacillaceae</taxon>
    </lineage>
</organism>
<keyword evidence="14" id="KW-1185">Reference proteome</keyword>
<evidence type="ECO:0000256" key="2">
    <source>
        <dbReference type="ARBA" id="ARBA00022448"/>
    </source>
</evidence>
<keyword evidence="2" id="KW-0813">Transport</keyword>
<keyword evidence="6" id="KW-0067">ATP-binding</keyword>
<dbReference type="Proteomes" id="UP000281498">
    <property type="component" value="Unassembled WGS sequence"/>
</dbReference>
<comment type="caution">
    <text evidence="13">The sequence shown here is derived from an EMBL/GenBank/DDBJ whole genome shotgun (WGS) entry which is preliminary data.</text>
</comment>
<dbReference type="AlphaFoldDB" id="A0A3A9JX97"/>
<dbReference type="CDD" id="cd03254">
    <property type="entry name" value="ABCC_Glucan_exporter_like"/>
    <property type="match status" value="1"/>
</dbReference>
<keyword evidence="4 10" id="KW-0812">Transmembrane</keyword>
<dbReference type="PROSITE" id="PS50929">
    <property type="entry name" value="ABC_TM1F"/>
    <property type="match status" value="1"/>
</dbReference>
<evidence type="ECO:0000259" key="11">
    <source>
        <dbReference type="PROSITE" id="PS50893"/>
    </source>
</evidence>
<evidence type="ECO:0000259" key="12">
    <source>
        <dbReference type="PROSITE" id="PS50929"/>
    </source>
</evidence>
<evidence type="ECO:0000313" key="13">
    <source>
        <dbReference type="EMBL" id="RKL65514.1"/>
    </source>
</evidence>
<dbReference type="InterPro" id="IPR003439">
    <property type="entry name" value="ABC_transporter-like_ATP-bd"/>
</dbReference>
<dbReference type="InterPro" id="IPR036640">
    <property type="entry name" value="ABC1_TM_sf"/>
</dbReference>
<dbReference type="PANTHER" id="PTHR43394:SF1">
    <property type="entry name" value="ATP-BINDING CASSETTE SUB-FAMILY B MEMBER 10, MITOCHONDRIAL"/>
    <property type="match status" value="1"/>
</dbReference>
<dbReference type="Pfam" id="PF00664">
    <property type="entry name" value="ABC_membrane"/>
    <property type="match status" value="1"/>
</dbReference>
<dbReference type="PROSITE" id="PS50893">
    <property type="entry name" value="ABC_TRANSPORTER_2"/>
    <property type="match status" value="1"/>
</dbReference>
<dbReference type="GO" id="GO:0016887">
    <property type="term" value="F:ATP hydrolysis activity"/>
    <property type="evidence" value="ECO:0007669"/>
    <property type="project" value="InterPro"/>
</dbReference>
<dbReference type="InterPro" id="IPR017871">
    <property type="entry name" value="ABC_transporter-like_CS"/>
</dbReference>
<dbReference type="InterPro" id="IPR039421">
    <property type="entry name" value="Type_1_exporter"/>
</dbReference>
<dbReference type="Gene3D" id="3.40.50.300">
    <property type="entry name" value="P-loop containing nucleotide triphosphate hydrolases"/>
    <property type="match status" value="1"/>
</dbReference>
<protein>
    <submittedName>
        <fullName evidence="13">ABC transporter</fullName>
    </submittedName>
</protein>
<feature type="transmembrane region" description="Helical" evidence="10">
    <location>
        <begin position="84"/>
        <end position="105"/>
    </location>
</feature>
<accession>A0A3A9JX97</accession>
<dbReference type="InterPro" id="IPR011527">
    <property type="entry name" value="ABC1_TM_dom"/>
</dbReference>
<evidence type="ECO:0000256" key="7">
    <source>
        <dbReference type="ARBA" id="ARBA00022989"/>
    </source>
</evidence>
<dbReference type="FunFam" id="1.20.1560.10:FF:000011">
    <property type="entry name" value="Multidrug ABC transporter ATP-binding protein"/>
    <property type="match status" value="1"/>
</dbReference>
<evidence type="ECO:0000256" key="1">
    <source>
        <dbReference type="ARBA" id="ARBA00004651"/>
    </source>
</evidence>
<dbReference type="PROSITE" id="PS00211">
    <property type="entry name" value="ABC_TRANSPORTER_1"/>
    <property type="match status" value="1"/>
</dbReference>
<feature type="transmembrane region" description="Helical" evidence="10">
    <location>
        <begin position="41"/>
        <end position="59"/>
    </location>
</feature>
<feature type="region of interest" description="Disordered" evidence="9">
    <location>
        <begin position="1"/>
        <end position="21"/>
    </location>
</feature>
<feature type="domain" description="ABC transporter" evidence="11">
    <location>
        <begin position="365"/>
        <end position="599"/>
    </location>
</feature>
<evidence type="ECO:0000256" key="10">
    <source>
        <dbReference type="SAM" id="Phobius"/>
    </source>
</evidence>
<dbReference type="SMART" id="SM00382">
    <property type="entry name" value="AAA"/>
    <property type="match status" value="1"/>
</dbReference>
<dbReference type="GO" id="GO:0015421">
    <property type="term" value="F:ABC-type oligopeptide transporter activity"/>
    <property type="evidence" value="ECO:0007669"/>
    <property type="project" value="TreeGrafter"/>
</dbReference>
<proteinExistence type="predicted"/>
<dbReference type="SUPFAM" id="SSF52540">
    <property type="entry name" value="P-loop containing nucleoside triphosphate hydrolases"/>
    <property type="match status" value="1"/>
</dbReference>
<keyword evidence="8 10" id="KW-0472">Membrane</keyword>
<keyword evidence="5" id="KW-0547">Nucleotide-binding</keyword>
<dbReference type="FunFam" id="3.40.50.300:FF:000287">
    <property type="entry name" value="Multidrug ABC transporter ATP-binding protein"/>
    <property type="match status" value="1"/>
</dbReference>
<evidence type="ECO:0000256" key="3">
    <source>
        <dbReference type="ARBA" id="ARBA00022475"/>
    </source>
</evidence>
<evidence type="ECO:0000256" key="6">
    <source>
        <dbReference type="ARBA" id="ARBA00022840"/>
    </source>
</evidence>
<sequence>MSNKKEKTTASSHQPKGMAKPRDVKGTLIRLTGYLKPDCKIIIFIAVSTIIATLFNVYSPKVLGDATTSIFDSVTSNSPVDFGYLGQLVVFLAVLYVLSSLFSFLQAYLMAGVSQRAVATLRKAVNEKFSELPIKYFDQHSHGDLLSRAVNDIDNINNSFQQAIGQIITSVVTVIGIIVMMLVISPLLTLVIAITVPLSFLVIRFIFSKSQKYFKQQQDNLGKVNGHVEEMYSGHQVVKAYGYEQKSIERFDEMNDELYTVSQKAIFISGIMNPMMNFIGNLGFVFVSILGGIFVLNGSMVIGNLQAFLQYSKQITQPMMQVAGIANMIQNALASAERVFNLLDEEEEKRETDAAIDLESMKGQVTFDHLGFGYEKDSLIMKDINVDIHEGQSVAIVGPTGAGKTTLINLLMRFYRLNSGRIFVDGIDLKDLSREQARSLFAMVLQDTWLFSGTIRENIGYGKKGATEEEILDAAKAANADDFIRKLPEGYDTMLSQDASNISHGQKQLLTIARAIISDPKILILDEATSSVDTRTELRIQKAMNRLMEDRTSFIIAHRLSTIKDADLILVMNHGDIIEQGTHQELLVQNGFYADMYNSQFESANIS</sequence>
<dbReference type="PANTHER" id="PTHR43394">
    <property type="entry name" value="ATP-DEPENDENT PERMEASE MDL1, MITOCHONDRIAL"/>
    <property type="match status" value="1"/>
</dbReference>
<dbReference type="CDD" id="cd18547">
    <property type="entry name" value="ABC_6TM_Tm288_like"/>
    <property type="match status" value="1"/>
</dbReference>
<evidence type="ECO:0000313" key="14">
    <source>
        <dbReference type="Proteomes" id="UP000281498"/>
    </source>
</evidence>
<evidence type="ECO:0000256" key="9">
    <source>
        <dbReference type="SAM" id="MobiDB-lite"/>
    </source>
</evidence>
<gene>
    <name evidence="13" type="ORF">CR203_20150</name>
</gene>
<name>A0A3A9JX97_9BACI</name>
<evidence type="ECO:0000256" key="5">
    <source>
        <dbReference type="ARBA" id="ARBA00022741"/>
    </source>
</evidence>
<dbReference type="SUPFAM" id="SSF90123">
    <property type="entry name" value="ABC transporter transmembrane region"/>
    <property type="match status" value="1"/>
</dbReference>
<dbReference type="Pfam" id="PF00005">
    <property type="entry name" value="ABC_tran"/>
    <property type="match status" value="1"/>
</dbReference>
<dbReference type="EMBL" id="PDOE01000015">
    <property type="protein sequence ID" value="RKL65514.1"/>
    <property type="molecule type" value="Genomic_DNA"/>
</dbReference>
<dbReference type="GO" id="GO:0005524">
    <property type="term" value="F:ATP binding"/>
    <property type="evidence" value="ECO:0007669"/>
    <property type="project" value="UniProtKB-KW"/>
</dbReference>
<evidence type="ECO:0000256" key="8">
    <source>
        <dbReference type="ARBA" id="ARBA00023136"/>
    </source>
</evidence>
<dbReference type="OrthoDB" id="9770415at2"/>
<dbReference type="InterPro" id="IPR003593">
    <property type="entry name" value="AAA+_ATPase"/>
</dbReference>
<dbReference type="Gene3D" id="1.20.1560.10">
    <property type="entry name" value="ABC transporter type 1, transmembrane domain"/>
    <property type="match status" value="1"/>
</dbReference>
<feature type="transmembrane region" description="Helical" evidence="10">
    <location>
        <begin position="278"/>
        <end position="302"/>
    </location>
</feature>
<comment type="subcellular location">
    <subcellularLocation>
        <location evidence="1">Cell membrane</location>
        <topology evidence="1">Multi-pass membrane protein</topology>
    </subcellularLocation>
</comment>
<keyword evidence="3" id="KW-1003">Cell membrane</keyword>
<reference evidence="13 14" key="1">
    <citation type="submission" date="2017-10" db="EMBL/GenBank/DDBJ databases">
        <title>Bacillus sp. nov., a halophilic bacterium isolated from a Keqin Lake.</title>
        <authorList>
            <person name="Wang H."/>
        </authorList>
    </citation>
    <scope>NUCLEOTIDE SEQUENCE [LARGE SCALE GENOMIC DNA]</scope>
    <source>
        <strain evidence="13 14">KCTC 13187</strain>
    </source>
</reference>
<feature type="transmembrane region" description="Helical" evidence="10">
    <location>
        <begin position="163"/>
        <end position="184"/>
    </location>
</feature>
<feature type="transmembrane region" description="Helical" evidence="10">
    <location>
        <begin position="190"/>
        <end position="207"/>
    </location>
</feature>
<evidence type="ECO:0000256" key="4">
    <source>
        <dbReference type="ARBA" id="ARBA00022692"/>
    </source>
</evidence>
<dbReference type="RefSeq" id="WP_110937147.1">
    <property type="nucleotide sequence ID" value="NZ_KZ614146.1"/>
</dbReference>